<dbReference type="AlphaFoldDB" id="A0A8J7AI34"/>
<gene>
    <name evidence="2" type="ORF">IQ241_11880</name>
</gene>
<dbReference type="GO" id="GO:0006508">
    <property type="term" value="P:proteolysis"/>
    <property type="evidence" value="ECO:0007669"/>
    <property type="project" value="InterPro"/>
</dbReference>
<evidence type="ECO:0000313" key="2">
    <source>
        <dbReference type="EMBL" id="MBE9077983.1"/>
    </source>
</evidence>
<feature type="domain" description="Peptidase S9 prolyl oligopeptidase catalytic" evidence="1">
    <location>
        <begin position="421"/>
        <end position="627"/>
    </location>
</feature>
<dbReference type="Pfam" id="PF00326">
    <property type="entry name" value="Peptidase_S9"/>
    <property type="match status" value="1"/>
</dbReference>
<dbReference type="EMBL" id="JADEXG010000024">
    <property type="protein sequence ID" value="MBE9077983.1"/>
    <property type="molecule type" value="Genomic_DNA"/>
</dbReference>
<reference evidence="2" key="1">
    <citation type="submission" date="2020-10" db="EMBL/GenBank/DDBJ databases">
        <authorList>
            <person name="Castelo-Branco R."/>
            <person name="Eusebio N."/>
            <person name="Adriana R."/>
            <person name="Vieira A."/>
            <person name="Brugerolle De Fraissinette N."/>
            <person name="Rezende De Castro R."/>
            <person name="Schneider M.P."/>
            <person name="Vasconcelos V."/>
            <person name="Leao P.N."/>
        </authorList>
    </citation>
    <scope>NUCLEOTIDE SEQUENCE</scope>
    <source>
        <strain evidence="2">LEGE 07310</strain>
    </source>
</reference>
<evidence type="ECO:0000313" key="3">
    <source>
        <dbReference type="Proteomes" id="UP000636505"/>
    </source>
</evidence>
<comment type="caution">
    <text evidence="2">The sequence shown here is derived from an EMBL/GenBank/DDBJ whole genome shotgun (WGS) entry which is preliminary data.</text>
</comment>
<organism evidence="2 3">
    <name type="scientific">Vasconcelosia minhoensis LEGE 07310</name>
    <dbReference type="NCBI Taxonomy" id="915328"/>
    <lineage>
        <taxon>Bacteria</taxon>
        <taxon>Bacillati</taxon>
        <taxon>Cyanobacteriota</taxon>
        <taxon>Cyanophyceae</taxon>
        <taxon>Nodosilineales</taxon>
        <taxon>Cymatolegaceae</taxon>
        <taxon>Vasconcelosia</taxon>
        <taxon>Vasconcelosia minhoensis</taxon>
    </lineage>
</organism>
<dbReference type="InterPro" id="IPR050585">
    <property type="entry name" value="Xaa-Pro_dipeptidyl-ppase/CocE"/>
</dbReference>
<protein>
    <submittedName>
        <fullName evidence="2">S9 family peptidase</fullName>
    </submittedName>
</protein>
<dbReference type="InterPro" id="IPR001375">
    <property type="entry name" value="Peptidase_S9_cat"/>
</dbReference>
<dbReference type="Gene3D" id="2.120.10.30">
    <property type="entry name" value="TolB, C-terminal domain"/>
    <property type="match status" value="1"/>
</dbReference>
<dbReference type="RefSeq" id="WP_193907343.1">
    <property type="nucleotide sequence ID" value="NZ_JADEXG010000024.1"/>
</dbReference>
<dbReference type="Proteomes" id="UP000636505">
    <property type="component" value="Unassembled WGS sequence"/>
</dbReference>
<dbReference type="InterPro" id="IPR011042">
    <property type="entry name" value="6-blade_b-propeller_TolB-like"/>
</dbReference>
<sequence length="646" mass="71214">MTQPTTAPFGTWKSPITAELIVANTLRLGEIRLEDEVIYWNELRPSEGGRSVVVRCYAAGAAPEITDVTPAPFNVRTRVHEYGGGAYLVDQGIVYFSNFQDQRLYRQSPGEAPTPLTPEAPLRYADGVIDRQRQRLICVQEDHRGDEVVNAIAAIPLNQSEPTILAQGSDFYAAPRLSPDGSQLAWVSWNHPNMPWDGTELWLADITANGQLSNLQQIAGGPTESIFQPEWSPGGILHYIGDATGWWNLYRWRGESEPLCPMAAEFGLPQWVFGLSTYAFESERSLLCTYRQDGVQHFARLDTETRSLTPIETPYDQIGGLQVSAGAAVFIGAVATRPSAIVRLDLATGEIQELRRTSQLDIDPSYLTEPESITFPTTDGLSAHGIYYPPKNNDYQAPAGKRPPLLVKTHGGPTAATSNAFNPGIQYWTSRGIAVLDVNYGGSTGYGREYRERLKGRWGIVDVDDCVNGALYLIEQGKADRDRLAIDGGSAGGYTTLAALTFRDVFKAGASYYGVSNMASLAEETHKFESRYLDSLVGPYPERRDLYEARSPINHVDQLSCPVIFLQGNEDKIVPPNQAELMVEALRAKGIPVAYVLFEGEQHGFRKAENIKRALDAELFFYAQVFGFSPADKIEPVEIRGLSSSS</sequence>
<dbReference type="GO" id="GO:0008236">
    <property type="term" value="F:serine-type peptidase activity"/>
    <property type="evidence" value="ECO:0007669"/>
    <property type="project" value="InterPro"/>
</dbReference>
<proteinExistence type="predicted"/>
<dbReference type="PANTHER" id="PTHR43056:SF5">
    <property type="entry name" value="PEPTIDASE S9 PROLYL OLIGOPEPTIDASE CATALYTIC DOMAIN-CONTAINING PROTEIN"/>
    <property type="match status" value="1"/>
</dbReference>
<dbReference type="InterPro" id="IPR029058">
    <property type="entry name" value="AB_hydrolase_fold"/>
</dbReference>
<evidence type="ECO:0000259" key="1">
    <source>
        <dbReference type="Pfam" id="PF00326"/>
    </source>
</evidence>
<dbReference type="PANTHER" id="PTHR43056">
    <property type="entry name" value="PEPTIDASE S9 PROLYL OLIGOPEPTIDASE"/>
    <property type="match status" value="1"/>
</dbReference>
<dbReference type="SUPFAM" id="SSF69322">
    <property type="entry name" value="Tricorn protease domain 2"/>
    <property type="match status" value="1"/>
</dbReference>
<accession>A0A8J7AI34</accession>
<dbReference type="Gene3D" id="3.40.50.1820">
    <property type="entry name" value="alpha/beta hydrolase"/>
    <property type="match status" value="1"/>
</dbReference>
<name>A0A8J7AI34_9CYAN</name>
<dbReference type="SUPFAM" id="SSF53474">
    <property type="entry name" value="alpha/beta-Hydrolases"/>
    <property type="match status" value="1"/>
</dbReference>
<keyword evidence="3" id="KW-1185">Reference proteome</keyword>